<name>A0A3S1D4M0_9BACT</name>
<keyword evidence="2" id="KW-1185">Reference proteome</keyword>
<protein>
    <submittedName>
        <fullName evidence="1">Uncharacterized protein</fullName>
    </submittedName>
</protein>
<reference evidence="1" key="1">
    <citation type="submission" date="2020-05" db="EMBL/GenBank/DDBJ databases">
        <title>Chitinophaga laudate sp. nov., isolated from a tropical peat swamp.</title>
        <authorList>
            <person name="Goh C.B.S."/>
            <person name="Lee M.S."/>
            <person name="Parimannan S."/>
            <person name="Pasbakhsh P."/>
            <person name="Yule C.M."/>
            <person name="Rajandas H."/>
            <person name="Loke S."/>
            <person name="Croft L."/>
            <person name="Tan J.B.L."/>
        </authorList>
    </citation>
    <scope>NUCLEOTIDE SEQUENCE</scope>
    <source>
        <strain evidence="1">Mgbs1</strain>
    </source>
</reference>
<evidence type="ECO:0000313" key="2">
    <source>
        <dbReference type="Proteomes" id="UP000281028"/>
    </source>
</evidence>
<organism evidence="1 2">
    <name type="scientific">Chitinophaga solisilvae</name>
    <dbReference type="NCBI Taxonomy" id="1233460"/>
    <lineage>
        <taxon>Bacteria</taxon>
        <taxon>Pseudomonadati</taxon>
        <taxon>Bacteroidota</taxon>
        <taxon>Chitinophagia</taxon>
        <taxon>Chitinophagales</taxon>
        <taxon>Chitinophagaceae</taxon>
        <taxon>Chitinophaga</taxon>
    </lineage>
</organism>
<gene>
    <name evidence="1" type="ORF">ECE50_009130</name>
</gene>
<accession>A0A3S1D4M0</accession>
<evidence type="ECO:0000313" key="1">
    <source>
        <dbReference type="EMBL" id="NSL86991.1"/>
    </source>
</evidence>
<dbReference type="Proteomes" id="UP000281028">
    <property type="component" value="Unassembled WGS sequence"/>
</dbReference>
<dbReference type="EMBL" id="RIAR02000001">
    <property type="protein sequence ID" value="NSL86991.1"/>
    <property type="molecule type" value="Genomic_DNA"/>
</dbReference>
<dbReference type="AlphaFoldDB" id="A0A3S1D4M0"/>
<sequence>MDLITFENLLISIRDFTNRLMLTFYHAIFRHSTFIRNVLRGGEEYTRPLSFMFICFMLCPLLGYFYALMKNEGVGRFIANYAAVNFWEVIQLTFIPFILTNIALYAFPRFFRINHDNNQLLPRFCQYITGYYIFTIQLGLSIGLVAGIHHTVPWYPFLLAILMLTPPFISSIKLNKIIRTHYNRVLLSNLYSKTILLTFLAFFFCVAAFFVFVIIHDTRIPIKISAKNYDDTSPYYTRYITLSCHPQQDSTLLEMDLMILNASDRKYYLKSCDTICLQKSDSCIIPFRIKKSTDLSYMEIPGKEFIRLTLTHTVDNRLFQRFRSQAQVPELKYPFYTVDGPDLAQTWSQEKIDSLLMVLR</sequence>
<proteinExistence type="predicted"/>
<comment type="caution">
    <text evidence="1">The sequence shown here is derived from an EMBL/GenBank/DDBJ whole genome shotgun (WGS) entry which is preliminary data.</text>
</comment>